<dbReference type="EMBL" id="WUAV01000004">
    <property type="protein sequence ID" value="KAF1756774.1"/>
    <property type="molecule type" value="Genomic_DNA"/>
</dbReference>
<dbReference type="InterPro" id="IPR036734">
    <property type="entry name" value="Neur_chan_lig-bd_sf"/>
</dbReference>
<evidence type="ECO:0000313" key="1">
    <source>
        <dbReference type="EMBL" id="KAF1756774.1"/>
    </source>
</evidence>
<name>A0A6A5GQ72_CAERE</name>
<sequence>MFCRNIPNLPICTSTNSAAIHESPLRFNYNTGEVRMSWNQPYPVILLQRIDLPDFKLVNFSMIAVEQMYPAGLWDGLTVSFVFQRRLHLNVIVPLYG</sequence>
<organism evidence="1 2">
    <name type="scientific">Caenorhabditis remanei</name>
    <name type="common">Caenorhabditis vulgaris</name>
    <dbReference type="NCBI Taxonomy" id="31234"/>
    <lineage>
        <taxon>Eukaryota</taxon>
        <taxon>Metazoa</taxon>
        <taxon>Ecdysozoa</taxon>
        <taxon>Nematoda</taxon>
        <taxon>Chromadorea</taxon>
        <taxon>Rhabditida</taxon>
        <taxon>Rhabditina</taxon>
        <taxon>Rhabditomorpha</taxon>
        <taxon>Rhabditoidea</taxon>
        <taxon>Rhabditidae</taxon>
        <taxon>Peloderinae</taxon>
        <taxon>Caenorhabditis</taxon>
    </lineage>
</organism>
<dbReference type="AlphaFoldDB" id="A0A6A5GQ72"/>
<protein>
    <submittedName>
        <fullName evidence="1">Uncharacterized protein</fullName>
    </submittedName>
</protein>
<dbReference type="CTD" id="78775754"/>
<dbReference type="Gene3D" id="2.70.170.10">
    <property type="entry name" value="Neurotransmitter-gated ion-channel ligand-binding domain"/>
    <property type="match status" value="1"/>
</dbReference>
<dbReference type="SUPFAM" id="SSF63712">
    <property type="entry name" value="Nicotinic receptor ligand binding domain-like"/>
    <property type="match status" value="1"/>
</dbReference>
<dbReference type="GeneID" id="78775754"/>
<accession>A0A6A5GQ72</accession>
<dbReference type="Proteomes" id="UP000483820">
    <property type="component" value="Chromosome IV"/>
</dbReference>
<evidence type="ECO:0000313" key="2">
    <source>
        <dbReference type="Proteomes" id="UP000483820"/>
    </source>
</evidence>
<comment type="caution">
    <text evidence="1">The sequence shown here is derived from an EMBL/GenBank/DDBJ whole genome shotgun (WGS) entry which is preliminary data.</text>
</comment>
<gene>
    <name evidence="1" type="ORF">GCK72_013228</name>
</gene>
<dbReference type="RefSeq" id="XP_053584505.1">
    <property type="nucleotide sequence ID" value="XM_053729733.1"/>
</dbReference>
<dbReference type="GO" id="GO:0005230">
    <property type="term" value="F:extracellular ligand-gated monoatomic ion channel activity"/>
    <property type="evidence" value="ECO:0007669"/>
    <property type="project" value="InterPro"/>
</dbReference>
<dbReference type="GO" id="GO:0016020">
    <property type="term" value="C:membrane"/>
    <property type="evidence" value="ECO:0007669"/>
    <property type="project" value="InterPro"/>
</dbReference>
<reference evidence="1 2" key="1">
    <citation type="submission" date="2019-12" db="EMBL/GenBank/DDBJ databases">
        <title>Chromosome-level assembly of the Caenorhabditis remanei genome.</title>
        <authorList>
            <person name="Teterina A.A."/>
            <person name="Willis J.H."/>
            <person name="Phillips P.C."/>
        </authorList>
    </citation>
    <scope>NUCLEOTIDE SEQUENCE [LARGE SCALE GENOMIC DNA]</scope>
    <source>
        <strain evidence="1 2">PX506</strain>
        <tissue evidence="1">Whole organism</tissue>
    </source>
</reference>
<dbReference type="KEGG" id="crq:GCK72_013228"/>
<proteinExistence type="predicted"/>